<keyword evidence="2" id="KW-1185">Reference proteome</keyword>
<evidence type="ECO:0000313" key="2">
    <source>
        <dbReference type="Proteomes" id="UP000324222"/>
    </source>
</evidence>
<protein>
    <submittedName>
        <fullName evidence="1">Uncharacterized protein</fullName>
    </submittedName>
</protein>
<dbReference type="EMBL" id="VSRR010006697">
    <property type="protein sequence ID" value="MPC45375.1"/>
    <property type="molecule type" value="Genomic_DNA"/>
</dbReference>
<sequence length="82" mass="9054">MREVVTHHVYHPACVEIKGALGAADVPVRPRRIGHVRLQHVESCIAVETKTQARHACGRKVGRQERIAPCCQASPGKQRTPI</sequence>
<proteinExistence type="predicted"/>
<dbReference type="AlphaFoldDB" id="A0A5B7FIN4"/>
<reference evidence="1 2" key="1">
    <citation type="submission" date="2019-05" db="EMBL/GenBank/DDBJ databases">
        <title>Another draft genome of Portunus trituberculatus and its Hox gene families provides insights of decapod evolution.</title>
        <authorList>
            <person name="Jeong J.-H."/>
            <person name="Song I."/>
            <person name="Kim S."/>
            <person name="Choi T."/>
            <person name="Kim D."/>
            <person name="Ryu S."/>
            <person name="Kim W."/>
        </authorList>
    </citation>
    <scope>NUCLEOTIDE SEQUENCE [LARGE SCALE GENOMIC DNA]</scope>
    <source>
        <tissue evidence="1">Muscle</tissue>
    </source>
</reference>
<comment type="caution">
    <text evidence="1">The sequence shown here is derived from an EMBL/GenBank/DDBJ whole genome shotgun (WGS) entry which is preliminary data.</text>
</comment>
<gene>
    <name evidence="1" type="ORF">E2C01_039073</name>
</gene>
<evidence type="ECO:0000313" key="1">
    <source>
        <dbReference type="EMBL" id="MPC45375.1"/>
    </source>
</evidence>
<organism evidence="1 2">
    <name type="scientific">Portunus trituberculatus</name>
    <name type="common">Swimming crab</name>
    <name type="synonym">Neptunus trituberculatus</name>
    <dbReference type="NCBI Taxonomy" id="210409"/>
    <lineage>
        <taxon>Eukaryota</taxon>
        <taxon>Metazoa</taxon>
        <taxon>Ecdysozoa</taxon>
        <taxon>Arthropoda</taxon>
        <taxon>Crustacea</taxon>
        <taxon>Multicrustacea</taxon>
        <taxon>Malacostraca</taxon>
        <taxon>Eumalacostraca</taxon>
        <taxon>Eucarida</taxon>
        <taxon>Decapoda</taxon>
        <taxon>Pleocyemata</taxon>
        <taxon>Brachyura</taxon>
        <taxon>Eubrachyura</taxon>
        <taxon>Portunoidea</taxon>
        <taxon>Portunidae</taxon>
        <taxon>Portuninae</taxon>
        <taxon>Portunus</taxon>
    </lineage>
</organism>
<dbReference type="Proteomes" id="UP000324222">
    <property type="component" value="Unassembled WGS sequence"/>
</dbReference>
<accession>A0A5B7FIN4</accession>
<name>A0A5B7FIN4_PORTR</name>